<evidence type="ECO:0000256" key="7">
    <source>
        <dbReference type="PIRSR" id="PIRSR005096-2"/>
    </source>
</evidence>
<dbReference type="InterPro" id="IPR047215">
    <property type="entry name" value="Galactose_mutarotase-like"/>
</dbReference>
<evidence type="ECO:0000256" key="8">
    <source>
        <dbReference type="PIRSR" id="PIRSR005096-3"/>
    </source>
</evidence>
<dbReference type="InterPro" id="IPR015443">
    <property type="entry name" value="Aldose_1-epimerase"/>
</dbReference>
<reference evidence="10 11" key="1">
    <citation type="submission" date="2016-10" db="EMBL/GenBank/DDBJ databases">
        <authorList>
            <person name="de Groot N.N."/>
        </authorList>
    </citation>
    <scope>NUCLEOTIDE SEQUENCE [LARGE SCALE GENOMIC DNA]</scope>
    <source>
        <strain evidence="10 11">S5-249</strain>
    </source>
</reference>
<dbReference type="UniPathway" id="UPA00242"/>
<dbReference type="Gene3D" id="2.70.98.10">
    <property type="match status" value="1"/>
</dbReference>
<evidence type="ECO:0000313" key="11">
    <source>
        <dbReference type="Proteomes" id="UP000198824"/>
    </source>
</evidence>
<accession>A0A1I6JTS8</accession>
<dbReference type="InterPro" id="IPR011013">
    <property type="entry name" value="Gal_mutarotase_sf_dom"/>
</dbReference>
<feature type="active site" description="Proton acceptor" evidence="6">
    <location>
        <position position="345"/>
    </location>
</feature>
<dbReference type="PANTHER" id="PTHR10091">
    <property type="entry name" value="ALDOSE-1-EPIMERASE"/>
    <property type="match status" value="1"/>
</dbReference>
<feature type="chain" id="PRO_5011768356" description="Aldose 1-epimerase" evidence="9">
    <location>
        <begin position="26"/>
        <end position="381"/>
    </location>
</feature>
<dbReference type="CDD" id="cd09019">
    <property type="entry name" value="galactose_mutarotase_like"/>
    <property type="match status" value="1"/>
</dbReference>
<feature type="active site" description="Proton donor" evidence="6">
    <location>
        <position position="205"/>
    </location>
</feature>
<dbReference type="NCBIfam" id="NF008277">
    <property type="entry name" value="PRK11055.1"/>
    <property type="match status" value="1"/>
</dbReference>
<keyword evidence="3 5" id="KW-0413">Isomerase</keyword>
<comment type="similarity">
    <text evidence="2 5">Belongs to the aldose epimerase family.</text>
</comment>
<name>A0A1I6JTS8_9SPHN</name>
<feature type="binding site" evidence="8">
    <location>
        <begin position="105"/>
        <end position="106"/>
    </location>
    <ligand>
        <name>beta-D-galactose</name>
        <dbReference type="ChEBI" id="CHEBI:27667"/>
    </ligand>
</feature>
<dbReference type="Proteomes" id="UP000198824">
    <property type="component" value="Unassembled WGS sequence"/>
</dbReference>
<dbReference type="SUPFAM" id="SSF74650">
    <property type="entry name" value="Galactose mutarotase-like"/>
    <property type="match status" value="1"/>
</dbReference>
<dbReference type="RefSeq" id="WP_093311140.1">
    <property type="nucleotide sequence ID" value="NZ_FOZG01000001.1"/>
</dbReference>
<keyword evidence="4 5" id="KW-0119">Carbohydrate metabolism</keyword>
<evidence type="ECO:0000256" key="5">
    <source>
        <dbReference type="PIRNR" id="PIRNR005096"/>
    </source>
</evidence>
<dbReference type="EC" id="5.1.3.3" evidence="5"/>
<comment type="catalytic activity">
    <reaction evidence="5">
        <text>alpha-D-glucose = beta-D-glucose</text>
        <dbReference type="Rhea" id="RHEA:10264"/>
        <dbReference type="ChEBI" id="CHEBI:15903"/>
        <dbReference type="ChEBI" id="CHEBI:17925"/>
        <dbReference type="EC" id="5.1.3.3"/>
    </reaction>
</comment>
<dbReference type="GO" id="GO:0030246">
    <property type="term" value="F:carbohydrate binding"/>
    <property type="evidence" value="ECO:0007669"/>
    <property type="project" value="InterPro"/>
</dbReference>
<gene>
    <name evidence="10" type="ORF">SAMN05192580_0857</name>
</gene>
<evidence type="ECO:0000256" key="3">
    <source>
        <dbReference type="ARBA" id="ARBA00023235"/>
    </source>
</evidence>
<keyword evidence="9" id="KW-0732">Signal</keyword>
<feature type="binding site" evidence="7">
    <location>
        <position position="279"/>
    </location>
    <ligand>
        <name>beta-D-galactose</name>
        <dbReference type="ChEBI" id="CHEBI:27667"/>
    </ligand>
</feature>
<evidence type="ECO:0000256" key="4">
    <source>
        <dbReference type="ARBA" id="ARBA00023277"/>
    </source>
</evidence>
<feature type="signal peptide" evidence="9">
    <location>
        <begin position="1"/>
        <end position="25"/>
    </location>
</feature>
<dbReference type="EMBL" id="FOZG01000001">
    <property type="protein sequence ID" value="SFR82353.1"/>
    <property type="molecule type" value="Genomic_DNA"/>
</dbReference>
<evidence type="ECO:0000256" key="9">
    <source>
        <dbReference type="SAM" id="SignalP"/>
    </source>
</evidence>
<keyword evidence="11" id="KW-1185">Reference proteome</keyword>
<dbReference type="GO" id="GO:0033499">
    <property type="term" value="P:galactose catabolic process via UDP-galactose, Leloir pathway"/>
    <property type="evidence" value="ECO:0007669"/>
    <property type="project" value="TreeGrafter"/>
</dbReference>
<sequence length="381" mass="40525">MRKVRNGGAALALVMAMGMAMPAAAATVTRAPAGALSNGTAIEAITLKNEAGISARILTYGATLQSLIAPDRAGRPADVLLGYDDLASYEQHPNYFGVTVGRYANRIAGARFSLDGKSYQLPANDKTNSLHGGGKGFDKQPWRVVSTKDGASASVVLALTSPDGDAGYPGKLDVTVTYSLDEAGALTIAFDAKTTKPTVVNMTNHAIFNLGGEGSPLGATYQRLTIPATTYTPVDDKLIPTGERRPVAGSVFDFRSGRVIADGIRDGRNQQIRYGQGYDHNFALDKGLTKQPGLAARLEDPASGRVLEVLTTEPGVQFYTGNFLDGTYLGKGGHLYRMGDGIALEPQKFPDAPNQPDFISARVDPGKPYRHVMIYRLSTLR</sequence>
<comment type="pathway">
    <text evidence="1 5">Carbohydrate metabolism; hexose metabolism.</text>
</comment>
<evidence type="ECO:0000313" key="10">
    <source>
        <dbReference type="EMBL" id="SFR82353.1"/>
    </source>
</evidence>
<dbReference type="GO" id="GO:0004034">
    <property type="term" value="F:aldose 1-epimerase activity"/>
    <property type="evidence" value="ECO:0007669"/>
    <property type="project" value="UniProtKB-EC"/>
</dbReference>
<evidence type="ECO:0000256" key="6">
    <source>
        <dbReference type="PIRSR" id="PIRSR005096-1"/>
    </source>
</evidence>
<dbReference type="InterPro" id="IPR014718">
    <property type="entry name" value="GH-type_carb-bd"/>
</dbReference>
<dbReference type="InterPro" id="IPR008183">
    <property type="entry name" value="Aldose_1/G6P_1-epimerase"/>
</dbReference>
<proteinExistence type="inferred from homology"/>
<dbReference type="STRING" id="1166337.SAMN05192580_0857"/>
<dbReference type="PANTHER" id="PTHR10091:SF0">
    <property type="entry name" value="GALACTOSE MUTAROTASE"/>
    <property type="match status" value="1"/>
</dbReference>
<dbReference type="GO" id="GO:0006006">
    <property type="term" value="P:glucose metabolic process"/>
    <property type="evidence" value="ECO:0007669"/>
    <property type="project" value="TreeGrafter"/>
</dbReference>
<dbReference type="GO" id="GO:0005737">
    <property type="term" value="C:cytoplasm"/>
    <property type="evidence" value="ECO:0007669"/>
    <property type="project" value="TreeGrafter"/>
</dbReference>
<evidence type="ECO:0000256" key="1">
    <source>
        <dbReference type="ARBA" id="ARBA00005028"/>
    </source>
</evidence>
<dbReference type="AlphaFoldDB" id="A0A1I6JTS8"/>
<dbReference type="PIRSF" id="PIRSF005096">
    <property type="entry name" value="GALM"/>
    <property type="match status" value="1"/>
</dbReference>
<dbReference type="Pfam" id="PF01263">
    <property type="entry name" value="Aldose_epim"/>
    <property type="match status" value="1"/>
</dbReference>
<dbReference type="OrthoDB" id="9779408at2"/>
<protein>
    <recommendedName>
        <fullName evidence="5">Aldose 1-epimerase</fullName>
        <ecNumber evidence="5">5.1.3.3</ecNumber>
    </recommendedName>
</protein>
<organism evidence="10 11">
    <name type="scientific">Sphingomonas jatrophae</name>
    <dbReference type="NCBI Taxonomy" id="1166337"/>
    <lineage>
        <taxon>Bacteria</taxon>
        <taxon>Pseudomonadati</taxon>
        <taxon>Pseudomonadota</taxon>
        <taxon>Alphaproteobacteria</taxon>
        <taxon>Sphingomonadales</taxon>
        <taxon>Sphingomonadaceae</taxon>
        <taxon>Sphingomonas</taxon>
    </lineage>
</organism>
<evidence type="ECO:0000256" key="2">
    <source>
        <dbReference type="ARBA" id="ARBA00006206"/>
    </source>
</evidence>